<accession>A0A2N1NWH1</accession>
<evidence type="ECO:0000313" key="2">
    <source>
        <dbReference type="EMBL" id="PKK78256.1"/>
    </source>
</evidence>
<dbReference type="AlphaFoldDB" id="A0A2N1NWH1"/>
<dbReference type="Proteomes" id="UP000233469">
    <property type="component" value="Unassembled WGS sequence"/>
</dbReference>
<dbReference type="VEuPathDB" id="FungiDB:FUN_014203"/>
<organism evidence="2 3">
    <name type="scientific">Rhizophagus irregularis</name>
    <dbReference type="NCBI Taxonomy" id="588596"/>
    <lineage>
        <taxon>Eukaryota</taxon>
        <taxon>Fungi</taxon>
        <taxon>Fungi incertae sedis</taxon>
        <taxon>Mucoromycota</taxon>
        <taxon>Glomeromycotina</taxon>
        <taxon>Glomeromycetes</taxon>
        <taxon>Glomerales</taxon>
        <taxon>Glomeraceae</taxon>
        <taxon>Rhizophagus</taxon>
    </lineage>
</organism>
<keyword evidence="1" id="KW-1133">Transmembrane helix</keyword>
<dbReference type="EMBL" id="LLXL01000090">
    <property type="protein sequence ID" value="PKK78256.1"/>
    <property type="molecule type" value="Genomic_DNA"/>
</dbReference>
<evidence type="ECO:0000256" key="1">
    <source>
        <dbReference type="SAM" id="Phobius"/>
    </source>
</evidence>
<protein>
    <submittedName>
        <fullName evidence="2">Uncharacterized protein</fullName>
    </submittedName>
</protein>
<gene>
    <name evidence="2" type="ORF">RhiirC2_770409</name>
</gene>
<reference evidence="2 3" key="2">
    <citation type="submission" date="2017-10" db="EMBL/GenBank/DDBJ databases">
        <title>Extensive intraspecific genome diversity in a model arbuscular mycorrhizal fungus.</title>
        <authorList>
            <person name="Chen E.C.H."/>
            <person name="Morin E."/>
            <person name="Baudet D."/>
            <person name="Noel J."/>
            <person name="Ndikumana S."/>
            <person name="Charron P."/>
            <person name="St-Onge C."/>
            <person name="Giorgi J."/>
            <person name="Grigoriev I.V."/>
            <person name="Roux C."/>
            <person name="Martin F.M."/>
            <person name="Corradi N."/>
        </authorList>
    </citation>
    <scope>NUCLEOTIDE SEQUENCE [LARGE SCALE GENOMIC DNA]</scope>
    <source>
        <strain evidence="2 3">C2</strain>
    </source>
</reference>
<feature type="transmembrane region" description="Helical" evidence="1">
    <location>
        <begin position="82"/>
        <end position="105"/>
    </location>
</feature>
<name>A0A2N1NWH1_9GLOM</name>
<sequence>MYIVVSIVNILLRFGNFDSELVGASKYTELFTINISNTLKHRFTTKKIYITTYKCIALCYALREEKDQSVNKRFLYKSETPYLTIFAVISIIPLKNLNLLLIFLIQDPWIGIDVELQERYSELVHHSRPNASLPRRSDSN</sequence>
<evidence type="ECO:0000313" key="3">
    <source>
        <dbReference type="Proteomes" id="UP000233469"/>
    </source>
</evidence>
<reference evidence="2 3" key="1">
    <citation type="submission" date="2016-04" db="EMBL/GenBank/DDBJ databases">
        <title>Genome analyses suggest a sexual origin of heterokaryosis in a supposedly ancient asexual fungus.</title>
        <authorList>
            <person name="Ropars J."/>
            <person name="Sedzielewska K."/>
            <person name="Noel J."/>
            <person name="Charron P."/>
            <person name="Farinelli L."/>
            <person name="Marton T."/>
            <person name="Kruger M."/>
            <person name="Pelin A."/>
            <person name="Brachmann A."/>
            <person name="Corradi N."/>
        </authorList>
    </citation>
    <scope>NUCLEOTIDE SEQUENCE [LARGE SCALE GENOMIC DNA]</scope>
    <source>
        <strain evidence="2 3">C2</strain>
    </source>
</reference>
<comment type="caution">
    <text evidence="2">The sequence shown here is derived from an EMBL/GenBank/DDBJ whole genome shotgun (WGS) entry which is preliminary data.</text>
</comment>
<keyword evidence="1" id="KW-0472">Membrane</keyword>
<proteinExistence type="predicted"/>
<keyword evidence="1" id="KW-0812">Transmembrane</keyword>